<feature type="domain" description="AB hydrolase-1" evidence="1">
    <location>
        <begin position="45"/>
        <end position="281"/>
    </location>
</feature>
<comment type="caution">
    <text evidence="2">The sequence shown here is derived from an EMBL/GenBank/DDBJ whole genome shotgun (WGS) entry which is preliminary data.</text>
</comment>
<dbReference type="PANTHER" id="PTHR43798">
    <property type="entry name" value="MONOACYLGLYCEROL LIPASE"/>
    <property type="match status" value="1"/>
</dbReference>
<accession>A0ABU7L638</accession>
<name>A0ABU7L638_9NOCA</name>
<proteinExistence type="predicted"/>
<dbReference type="EMBL" id="JAUTXY010000002">
    <property type="protein sequence ID" value="MEE2057002.1"/>
    <property type="molecule type" value="Genomic_DNA"/>
</dbReference>
<reference evidence="2 3" key="1">
    <citation type="submission" date="2023-07" db="EMBL/GenBank/DDBJ databases">
        <authorList>
            <person name="Girao M."/>
            <person name="Carvalho M.F."/>
        </authorList>
    </citation>
    <scope>NUCLEOTIDE SEQUENCE [LARGE SCALE GENOMIC DNA]</scope>
    <source>
        <strain evidence="2 3">YIM65754</strain>
    </source>
</reference>
<keyword evidence="2" id="KW-0378">Hydrolase</keyword>
<dbReference type="Pfam" id="PF12697">
    <property type="entry name" value="Abhydrolase_6"/>
    <property type="match status" value="1"/>
</dbReference>
<gene>
    <name evidence="2" type="ORF">Q7514_05600</name>
</gene>
<protein>
    <submittedName>
        <fullName evidence="2">Alpha/beta hydrolase</fullName>
    </submittedName>
</protein>
<dbReference type="RefSeq" id="WP_330132263.1">
    <property type="nucleotide sequence ID" value="NZ_JAUTXY010000002.1"/>
</dbReference>
<dbReference type="GO" id="GO:0016787">
    <property type="term" value="F:hydrolase activity"/>
    <property type="evidence" value="ECO:0007669"/>
    <property type="project" value="UniProtKB-KW"/>
</dbReference>
<dbReference type="InterPro" id="IPR029058">
    <property type="entry name" value="AB_hydrolase_fold"/>
</dbReference>
<evidence type="ECO:0000259" key="1">
    <source>
        <dbReference type="Pfam" id="PF12697"/>
    </source>
</evidence>
<dbReference type="InterPro" id="IPR000073">
    <property type="entry name" value="AB_hydrolase_1"/>
</dbReference>
<organism evidence="2 3">
    <name type="scientific">Rhodococcus artemisiae</name>
    <dbReference type="NCBI Taxonomy" id="714159"/>
    <lineage>
        <taxon>Bacteria</taxon>
        <taxon>Bacillati</taxon>
        <taxon>Actinomycetota</taxon>
        <taxon>Actinomycetes</taxon>
        <taxon>Mycobacteriales</taxon>
        <taxon>Nocardiaceae</taxon>
        <taxon>Rhodococcus</taxon>
    </lineage>
</organism>
<evidence type="ECO:0000313" key="3">
    <source>
        <dbReference type="Proteomes" id="UP001336020"/>
    </source>
</evidence>
<dbReference type="Proteomes" id="UP001336020">
    <property type="component" value="Unassembled WGS sequence"/>
</dbReference>
<dbReference type="Gene3D" id="3.40.50.1820">
    <property type="entry name" value="alpha/beta hydrolase"/>
    <property type="match status" value="1"/>
</dbReference>
<dbReference type="PRINTS" id="PR00111">
    <property type="entry name" value="ABHYDROLASE"/>
</dbReference>
<dbReference type="SUPFAM" id="SSF53474">
    <property type="entry name" value="alpha/beta-Hydrolases"/>
    <property type="match status" value="1"/>
</dbReference>
<dbReference type="InterPro" id="IPR050266">
    <property type="entry name" value="AB_hydrolase_sf"/>
</dbReference>
<evidence type="ECO:0000313" key="2">
    <source>
        <dbReference type="EMBL" id="MEE2057002.1"/>
    </source>
</evidence>
<keyword evidence="3" id="KW-1185">Reference proteome</keyword>
<sequence length="291" mass="31473">MSNENGPAPQWFVDALAAPVETGTYTVSGATISYRAWGEAGSPGVVLVHGGMAHSRWWDHIGPQLAVGRRVVALDMSGHGDSDHRECYSLEHWADEVLGAAEHGGIAGPPVLVGHSMGGIVSFVTSALHGGRLAGVVILDSPIRDMTPEELEMRAKTVANAGPPKVYPSVDAAVARFRLVPPQDEAAPFVFDHIARTSLKEVDGGWSWKFDNLRMGREARRSLEELHQTCPLTYYRCENGIIREPLLSQIREQLGPDATMVELPVAGHHPMFDQPLALVAAVRTVLAGWGR</sequence>